<dbReference type="Pfam" id="PF14093">
    <property type="entry name" value="DUF4271"/>
    <property type="match status" value="1"/>
</dbReference>
<reference evidence="2 3" key="1">
    <citation type="submission" date="2018-09" db="EMBL/GenBank/DDBJ databases">
        <title>Genome sequencing of strain 6GH32-13.</title>
        <authorList>
            <person name="Weon H.-Y."/>
            <person name="Heo J."/>
            <person name="Kwon S.-W."/>
        </authorList>
    </citation>
    <scope>NUCLEOTIDE SEQUENCE [LARGE SCALE GENOMIC DNA]</scope>
    <source>
        <strain evidence="2 3">5GH32-13</strain>
    </source>
</reference>
<keyword evidence="3" id="KW-1185">Reference proteome</keyword>
<organism evidence="2 3">
    <name type="scientific">Paraflavitalea soli</name>
    <dbReference type="NCBI Taxonomy" id="2315862"/>
    <lineage>
        <taxon>Bacteria</taxon>
        <taxon>Pseudomonadati</taxon>
        <taxon>Bacteroidota</taxon>
        <taxon>Chitinophagia</taxon>
        <taxon>Chitinophagales</taxon>
        <taxon>Chitinophagaceae</taxon>
        <taxon>Paraflavitalea</taxon>
    </lineage>
</organism>
<gene>
    <name evidence="2" type="ORF">D3H65_26095</name>
</gene>
<name>A0A3B7MRV3_9BACT</name>
<dbReference type="Proteomes" id="UP000263900">
    <property type="component" value="Chromosome"/>
</dbReference>
<protein>
    <submittedName>
        <fullName evidence="2">DUF4271 domain-containing protein</fullName>
    </submittedName>
</protein>
<dbReference type="AlphaFoldDB" id="A0A3B7MRV3"/>
<feature type="transmembrane region" description="Helical" evidence="1">
    <location>
        <begin position="245"/>
        <end position="269"/>
    </location>
</feature>
<evidence type="ECO:0000313" key="3">
    <source>
        <dbReference type="Proteomes" id="UP000263900"/>
    </source>
</evidence>
<feature type="transmembrane region" description="Helical" evidence="1">
    <location>
        <begin position="25"/>
        <end position="44"/>
    </location>
</feature>
<dbReference type="InterPro" id="IPR025367">
    <property type="entry name" value="DUF4271"/>
</dbReference>
<feature type="transmembrane region" description="Helical" evidence="1">
    <location>
        <begin position="164"/>
        <end position="186"/>
    </location>
</feature>
<keyword evidence="1" id="KW-1133">Transmembrane helix</keyword>
<sequence length="376" mass="42867">MNEHTSSFSIHCSGFLILLHTQLLLVKKIILLVFCCILLSQFSFAQTQGDSAVRQPDTAIPVPQDTPVKKDTSLRKAVVIKKKVDTGAKAVLPVLPPGRDTTSKPDTAAAVTIPIQEIKVEARSAENTLPGFQAVLRDHPYYNFKGKPRVLFLKEGGPTNTDSIFYFLFGLLFYYAIVRIFFYKYLHNITTLFFRATMRQQQLREQLSQAPLPSLFLNILFVSAGGMFLAFVARFYGIMPEQNLWLIWAYGCLLVLAIYLGKFIILKIIGWIFNVSNATDTYIFIIFMVNKMVGIFLVPVLILMAFPYGSFLPVIITLAFILLALTLTYRFIISYKPIRNEIKVSRFHFFVYLCAFEIAPLLLIYKVLLIFVERSY</sequence>
<dbReference type="OrthoDB" id="1494583at2"/>
<feature type="transmembrane region" description="Helical" evidence="1">
    <location>
        <begin position="311"/>
        <end position="329"/>
    </location>
</feature>
<feature type="transmembrane region" description="Helical" evidence="1">
    <location>
        <begin position="349"/>
        <end position="372"/>
    </location>
</feature>
<dbReference type="EMBL" id="CP032157">
    <property type="protein sequence ID" value="AXY77242.1"/>
    <property type="molecule type" value="Genomic_DNA"/>
</dbReference>
<proteinExistence type="predicted"/>
<keyword evidence="1" id="KW-0472">Membrane</keyword>
<evidence type="ECO:0000313" key="2">
    <source>
        <dbReference type="EMBL" id="AXY77242.1"/>
    </source>
</evidence>
<accession>A0A3B7MRV3</accession>
<keyword evidence="1" id="KW-0812">Transmembrane</keyword>
<dbReference type="KEGG" id="pseg:D3H65_26095"/>
<feature type="transmembrane region" description="Helical" evidence="1">
    <location>
        <begin position="281"/>
        <end position="305"/>
    </location>
</feature>
<feature type="transmembrane region" description="Helical" evidence="1">
    <location>
        <begin position="207"/>
        <end position="233"/>
    </location>
</feature>
<evidence type="ECO:0000256" key="1">
    <source>
        <dbReference type="SAM" id="Phobius"/>
    </source>
</evidence>